<evidence type="ECO:0000259" key="5">
    <source>
        <dbReference type="Pfam" id="PF02570"/>
    </source>
</evidence>
<gene>
    <name evidence="6" type="primary">cbiC</name>
    <name evidence="6" type="ORF">DAMNIGENAA_25330</name>
</gene>
<evidence type="ECO:0000256" key="1">
    <source>
        <dbReference type="ARBA" id="ARBA00004953"/>
    </source>
</evidence>
<comment type="caution">
    <text evidence="6">The sequence shown here is derived from an EMBL/GenBank/DDBJ whole genome shotgun (WGS) entry which is preliminary data.</text>
</comment>
<dbReference type="EMBL" id="BSDR01000001">
    <property type="protein sequence ID" value="GLI35100.1"/>
    <property type="molecule type" value="Genomic_DNA"/>
</dbReference>
<dbReference type="GO" id="GO:0016993">
    <property type="term" value="F:precorrin-8X methylmutase activity"/>
    <property type="evidence" value="ECO:0007669"/>
    <property type="project" value="InterPro"/>
</dbReference>
<protein>
    <submittedName>
        <fullName evidence="6">Cobalt-precorrin-8 methylmutase</fullName>
    </submittedName>
</protein>
<comment type="similarity">
    <text evidence="2">Belongs to the CobH/CbiC family.</text>
</comment>
<accession>A0A9W6L9A5</accession>
<evidence type="ECO:0000313" key="6">
    <source>
        <dbReference type="EMBL" id="GLI35100.1"/>
    </source>
</evidence>
<dbReference type="GO" id="GO:0009236">
    <property type="term" value="P:cobalamin biosynthetic process"/>
    <property type="evidence" value="ECO:0007669"/>
    <property type="project" value="UniProtKB-KW"/>
</dbReference>
<dbReference type="InterPro" id="IPR003722">
    <property type="entry name" value="Cbl_synth_CobH/CbiC"/>
</dbReference>
<dbReference type="AlphaFoldDB" id="A0A9W6L9A5"/>
<dbReference type="Pfam" id="PF02570">
    <property type="entry name" value="CbiC"/>
    <property type="match status" value="1"/>
</dbReference>
<keyword evidence="4" id="KW-0413">Isomerase</keyword>
<reference evidence="6" key="1">
    <citation type="submission" date="2022-12" db="EMBL/GenBank/DDBJ databases">
        <title>Reference genome sequencing for broad-spectrum identification of bacterial and archaeal isolates by mass spectrometry.</title>
        <authorList>
            <person name="Sekiguchi Y."/>
            <person name="Tourlousse D.M."/>
        </authorList>
    </citation>
    <scope>NUCLEOTIDE SEQUENCE</scope>
    <source>
        <strain evidence="6">ASRB1</strain>
    </source>
</reference>
<comment type="pathway">
    <text evidence="1">Cofactor biosynthesis; adenosylcobalamin biosynthesis.</text>
</comment>
<name>A0A9W6L9A5_9BACT</name>
<evidence type="ECO:0000313" key="7">
    <source>
        <dbReference type="Proteomes" id="UP001144372"/>
    </source>
</evidence>
<proteinExistence type="inferred from homology"/>
<keyword evidence="3" id="KW-0169">Cobalamin biosynthesis</keyword>
<dbReference type="Gene3D" id="3.40.50.10230">
    <property type="entry name" value="Cobalamin biosynthesis CobH/CbiC, precorrin-8X methylmutase"/>
    <property type="match status" value="1"/>
</dbReference>
<evidence type="ECO:0000256" key="4">
    <source>
        <dbReference type="ARBA" id="ARBA00023235"/>
    </source>
</evidence>
<dbReference type="PANTHER" id="PTHR43588">
    <property type="entry name" value="COBALT-PRECORRIN-8 METHYLMUTASE"/>
    <property type="match status" value="1"/>
</dbReference>
<dbReference type="RefSeq" id="WP_281794658.1">
    <property type="nucleotide sequence ID" value="NZ_BSDR01000001.1"/>
</dbReference>
<sequence>MMNPLQDANVGRTGLVEAGRRIEEESFRIIDAEMGEHSFTLEQWQVVRRVIHTTGDFDYSNWIRFHPRAVAVGVDALRRGANIYTDTRMIQAGLSPWRLQWFGNSVVTPAVQAESQQWAEKWGTTRSVAAFRHYASEFNGAIIAIGNAPTALLEVSRLIKEEGIRPALVIGVPVGFVQAAESKEALWEMKDQPSITVLGRKGGSSVAVAVLHALLEWAKTTNE</sequence>
<dbReference type="InterPro" id="IPR036588">
    <property type="entry name" value="CobH/CbiC_sf"/>
</dbReference>
<dbReference type="SUPFAM" id="SSF63965">
    <property type="entry name" value="Precorrin-8X methylmutase CbiC/CobH"/>
    <property type="match status" value="1"/>
</dbReference>
<organism evidence="6 7">
    <name type="scientific">Desulforhabdus amnigena</name>
    <dbReference type="NCBI Taxonomy" id="40218"/>
    <lineage>
        <taxon>Bacteria</taxon>
        <taxon>Pseudomonadati</taxon>
        <taxon>Thermodesulfobacteriota</taxon>
        <taxon>Syntrophobacteria</taxon>
        <taxon>Syntrophobacterales</taxon>
        <taxon>Syntrophobacteraceae</taxon>
        <taxon>Desulforhabdus</taxon>
    </lineage>
</organism>
<dbReference type="Proteomes" id="UP001144372">
    <property type="component" value="Unassembled WGS sequence"/>
</dbReference>
<evidence type="ECO:0000256" key="2">
    <source>
        <dbReference type="ARBA" id="ARBA00009774"/>
    </source>
</evidence>
<evidence type="ECO:0000256" key="3">
    <source>
        <dbReference type="ARBA" id="ARBA00022573"/>
    </source>
</evidence>
<dbReference type="PANTHER" id="PTHR43588:SF1">
    <property type="entry name" value="COBALT-PRECORRIN-8 METHYLMUTASE"/>
    <property type="match status" value="1"/>
</dbReference>
<feature type="domain" description="Cobalamin biosynthesis precorrin-8X methylmutase CobH/CbiC" evidence="5">
    <location>
        <begin position="22"/>
        <end position="216"/>
    </location>
</feature>
<keyword evidence="7" id="KW-1185">Reference proteome</keyword>